<keyword evidence="1" id="KW-0472">Membrane</keyword>
<proteinExistence type="predicted"/>
<dbReference type="PANTHER" id="PTHR23021:SF11">
    <property type="entry name" value="SERPENTINE RECEPTOR, CLASS T"/>
    <property type="match status" value="1"/>
</dbReference>
<dbReference type="InterPro" id="IPR019425">
    <property type="entry name" value="7TM_GPCR_serpentine_rcpt_Srt"/>
</dbReference>
<feature type="non-terminal residue" evidence="2">
    <location>
        <position position="74"/>
    </location>
</feature>
<gene>
    <name evidence="2" type="ORF">PMAYCL1PPCAC_03896</name>
</gene>
<dbReference type="EMBL" id="BTRK01000001">
    <property type="protein sequence ID" value="GMR33701.1"/>
    <property type="molecule type" value="Genomic_DNA"/>
</dbReference>
<evidence type="ECO:0000256" key="1">
    <source>
        <dbReference type="SAM" id="Phobius"/>
    </source>
</evidence>
<name>A0AAN4Z711_9BILA</name>
<keyword evidence="3" id="KW-1185">Reference proteome</keyword>
<feature type="non-terminal residue" evidence="2">
    <location>
        <position position="1"/>
    </location>
</feature>
<organism evidence="2 3">
    <name type="scientific">Pristionchus mayeri</name>
    <dbReference type="NCBI Taxonomy" id="1317129"/>
    <lineage>
        <taxon>Eukaryota</taxon>
        <taxon>Metazoa</taxon>
        <taxon>Ecdysozoa</taxon>
        <taxon>Nematoda</taxon>
        <taxon>Chromadorea</taxon>
        <taxon>Rhabditida</taxon>
        <taxon>Rhabditina</taxon>
        <taxon>Diplogasteromorpha</taxon>
        <taxon>Diplogasteroidea</taxon>
        <taxon>Neodiplogasteridae</taxon>
        <taxon>Pristionchus</taxon>
    </lineage>
</organism>
<evidence type="ECO:0008006" key="4">
    <source>
        <dbReference type="Google" id="ProtNLM"/>
    </source>
</evidence>
<accession>A0AAN4Z711</accession>
<dbReference type="Pfam" id="PF10321">
    <property type="entry name" value="7TM_GPCR_Srt"/>
    <property type="match status" value="1"/>
</dbReference>
<dbReference type="Proteomes" id="UP001328107">
    <property type="component" value="Unassembled WGS sequence"/>
</dbReference>
<dbReference type="AlphaFoldDB" id="A0AAN4Z711"/>
<sequence length="74" mass="8533">LNSASMLSNNPIPQFLPIWQWISMPEYNCSRLRPIGDEWTDKFGESHPIYGYTSVIVGVICEILYIPCAYAFFK</sequence>
<dbReference type="PANTHER" id="PTHR23021">
    <property type="entry name" value="SERPENTINE RECEPTOR, CLASS T"/>
    <property type="match status" value="1"/>
</dbReference>
<evidence type="ECO:0000313" key="2">
    <source>
        <dbReference type="EMBL" id="GMR33701.1"/>
    </source>
</evidence>
<keyword evidence="1" id="KW-0812">Transmembrane</keyword>
<keyword evidence="1" id="KW-1133">Transmembrane helix</keyword>
<evidence type="ECO:0000313" key="3">
    <source>
        <dbReference type="Proteomes" id="UP001328107"/>
    </source>
</evidence>
<protein>
    <recommendedName>
        <fullName evidence="4">G protein-coupled receptor</fullName>
    </recommendedName>
</protein>
<feature type="transmembrane region" description="Helical" evidence="1">
    <location>
        <begin position="49"/>
        <end position="73"/>
    </location>
</feature>
<reference evidence="3" key="1">
    <citation type="submission" date="2022-10" db="EMBL/GenBank/DDBJ databases">
        <title>Genome assembly of Pristionchus species.</title>
        <authorList>
            <person name="Yoshida K."/>
            <person name="Sommer R.J."/>
        </authorList>
    </citation>
    <scope>NUCLEOTIDE SEQUENCE [LARGE SCALE GENOMIC DNA]</scope>
    <source>
        <strain evidence="3">RS5460</strain>
    </source>
</reference>
<comment type="caution">
    <text evidence="2">The sequence shown here is derived from an EMBL/GenBank/DDBJ whole genome shotgun (WGS) entry which is preliminary data.</text>
</comment>